<keyword evidence="1" id="KW-0472">Membrane</keyword>
<evidence type="ECO:0000256" key="1">
    <source>
        <dbReference type="SAM" id="Phobius"/>
    </source>
</evidence>
<feature type="transmembrane region" description="Helical" evidence="1">
    <location>
        <begin position="137"/>
        <end position="155"/>
    </location>
</feature>
<dbReference type="Proteomes" id="UP000177061">
    <property type="component" value="Unassembled WGS sequence"/>
</dbReference>
<reference evidence="2 3" key="1">
    <citation type="journal article" date="2016" name="Nat. Commun.">
        <title>Thousands of microbial genomes shed light on interconnected biogeochemical processes in an aquifer system.</title>
        <authorList>
            <person name="Anantharaman K."/>
            <person name="Brown C.T."/>
            <person name="Hug L.A."/>
            <person name="Sharon I."/>
            <person name="Castelle C.J."/>
            <person name="Probst A.J."/>
            <person name="Thomas B.C."/>
            <person name="Singh A."/>
            <person name="Wilkins M.J."/>
            <person name="Karaoz U."/>
            <person name="Brodie E.L."/>
            <person name="Williams K.H."/>
            <person name="Hubbard S.S."/>
            <person name="Banfield J.F."/>
        </authorList>
    </citation>
    <scope>NUCLEOTIDE SEQUENCE [LARGE SCALE GENOMIC DNA]</scope>
</reference>
<sequence length="342" mass="39279">MNFTKFLKILIVVLILVFYSLGLIHQINLTADDLGRHLKNGEIIWQSKNIPQTNFYSYTYPNEPFLNHHWLAGLIFYFIFNLAGFNGLIILKTILLLTAFLIVFYIASKKGSFWLAAIFSLPIIFILNERTDVRPEIFSYFLIALFLYFLLFYGPKPGLKIFWLVPLQLFWVNTHIYFPIGILMTGGYILTRLFRNFRSLAPKALGARLLKNQFQENKKLLLLLLLLILVSFINPAGLKGALYPFQIFQDYGYQIVENKSPFFLENLMADPAIPFFKIIAPLLLVSFLFNLKRFSIFFFLASLAVVLAGAQMVRNFPLVGLIALPVLSFNLKTFLDSLGASL</sequence>
<evidence type="ECO:0000313" key="2">
    <source>
        <dbReference type="EMBL" id="OGZ36175.1"/>
    </source>
</evidence>
<gene>
    <name evidence="2" type="ORF">A3J64_00210</name>
</gene>
<dbReference type="AlphaFoldDB" id="A0A1G2FDN9"/>
<dbReference type="EMBL" id="MHNB01000030">
    <property type="protein sequence ID" value="OGZ36175.1"/>
    <property type="molecule type" value="Genomic_DNA"/>
</dbReference>
<feature type="transmembrane region" description="Helical" evidence="1">
    <location>
        <begin position="89"/>
        <end position="107"/>
    </location>
</feature>
<feature type="transmembrane region" description="Helical" evidence="1">
    <location>
        <begin position="175"/>
        <end position="194"/>
    </location>
</feature>
<protein>
    <recommendedName>
        <fullName evidence="4">Glycosyltransferase RgtA/B/C/D-like domain-containing protein</fullName>
    </recommendedName>
</protein>
<accession>A0A1G2FDN9</accession>
<organism evidence="2 3">
    <name type="scientific">Candidatus Portnoybacteria bacterium RIFCSPHIGHO2_12_FULL_38_9</name>
    <dbReference type="NCBI Taxonomy" id="1801997"/>
    <lineage>
        <taxon>Bacteria</taxon>
        <taxon>Candidatus Portnoyibacteriota</taxon>
    </lineage>
</organism>
<evidence type="ECO:0000313" key="3">
    <source>
        <dbReference type="Proteomes" id="UP000177061"/>
    </source>
</evidence>
<feature type="transmembrane region" description="Helical" evidence="1">
    <location>
        <begin position="65"/>
        <end position="82"/>
    </location>
</feature>
<evidence type="ECO:0008006" key="4">
    <source>
        <dbReference type="Google" id="ProtNLM"/>
    </source>
</evidence>
<comment type="caution">
    <text evidence="2">The sequence shown here is derived from an EMBL/GenBank/DDBJ whole genome shotgun (WGS) entry which is preliminary data.</text>
</comment>
<feature type="transmembrane region" description="Helical" evidence="1">
    <location>
        <begin position="7"/>
        <end position="27"/>
    </location>
</feature>
<feature type="transmembrane region" description="Helical" evidence="1">
    <location>
        <begin position="220"/>
        <end position="238"/>
    </location>
</feature>
<proteinExistence type="predicted"/>
<feature type="transmembrane region" description="Helical" evidence="1">
    <location>
        <begin position="113"/>
        <end position="130"/>
    </location>
</feature>
<keyword evidence="1" id="KW-1133">Transmembrane helix</keyword>
<name>A0A1G2FDN9_9BACT</name>
<feature type="transmembrane region" description="Helical" evidence="1">
    <location>
        <begin position="296"/>
        <end position="312"/>
    </location>
</feature>
<feature type="transmembrane region" description="Helical" evidence="1">
    <location>
        <begin position="272"/>
        <end position="289"/>
    </location>
</feature>
<dbReference type="STRING" id="1801997.A3J64_00210"/>
<keyword evidence="1" id="KW-0812">Transmembrane</keyword>